<comment type="catalytic activity">
    <reaction evidence="5">
        <text>a secondary aliphatic amine + O2 + H2O = a primary amine + an aldehyde + H2O2</text>
        <dbReference type="Rhea" id="RHEA:26414"/>
        <dbReference type="ChEBI" id="CHEBI:15377"/>
        <dbReference type="ChEBI" id="CHEBI:15379"/>
        <dbReference type="ChEBI" id="CHEBI:16240"/>
        <dbReference type="ChEBI" id="CHEBI:17478"/>
        <dbReference type="ChEBI" id="CHEBI:58855"/>
        <dbReference type="ChEBI" id="CHEBI:65296"/>
        <dbReference type="EC" id="1.4.3.4"/>
    </reaction>
</comment>
<dbReference type="SUPFAM" id="SSF54373">
    <property type="entry name" value="FAD-linked reductases, C-terminal domain"/>
    <property type="match status" value="1"/>
</dbReference>
<feature type="binding site" evidence="6">
    <location>
        <begin position="52"/>
        <end position="53"/>
    </location>
    <ligand>
        <name>FAD</name>
        <dbReference type="ChEBI" id="CHEBI:57692"/>
    </ligand>
</feature>
<dbReference type="InterPro" id="IPR002937">
    <property type="entry name" value="Amino_oxidase"/>
</dbReference>
<feature type="domain" description="Amine oxidase" evidence="7">
    <location>
        <begin position="32"/>
        <end position="506"/>
    </location>
</feature>
<dbReference type="EMBL" id="JADXDR010000046">
    <property type="protein sequence ID" value="KAI7842911.1"/>
    <property type="molecule type" value="Genomic_DNA"/>
</dbReference>
<reference evidence="8" key="1">
    <citation type="submission" date="2020-11" db="EMBL/GenBank/DDBJ databases">
        <title>Chlorella ohadii genome sequencing and assembly.</title>
        <authorList>
            <person name="Murik O."/>
            <person name="Treves H."/>
            <person name="Kedem I."/>
            <person name="Shotland Y."/>
            <person name="Kaplan A."/>
        </authorList>
    </citation>
    <scope>NUCLEOTIDE SEQUENCE</scope>
    <source>
        <strain evidence="8">1</strain>
    </source>
</reference>
<dbReference type="PRINTS" id="PR00757">
    <property type="entry name" value="AMINEOXDASEF"/>
</dbReference>
<evidence type="ECO:0000256" key="2">
    <source>
        <dbReference type="ARBA" id="ARBA00005995"/>
    </source>
</evidence>
<organism evidence="8 9">
    <name type="scientific">Chlorella ohadii</name>
    <dbReference type="NCBI Taxonomy" id="2649997"/>
    <lineage>
        <taxon>Eukaryota</taxon>
        <taxon>Viridiplantae</taxon>
        <taxon>Chlorophyta</taxon>
        <taxon>core chlorophytes</taxon>
        <taxon>Trebouxiophyceae</taxon>
        <taxon>Chlorellales</taxon>
        <taxon>Chlorellaceae</taxon>
        <taxon>Chlorella clade</taxon>
        <taxon>Chlorella</taxon>
    </lineage>
</organism>
<evidence type="ECO:0000259" key="7">
    <source>
        <dbReference type="Pfam" id="PF01593"/>
    </source>
</evidence>
<evidence type="ECO:0000256" key="6">
    <source>
        <dbReference type="PIRSR" id="PIRSR601613-1"/>
    </source>
</evidence>
<dbReference type="Gene3D" id="3.50.50.60">
    <property type="entry name" value="FAD/NAD(P)-binding domain"/>
    <property type="match status" value="1"/>
</dbReference>
<feature type="binding site" evidence="6">
    <location>
        <position position="483"/>
    </location>
    <ligand>
        <name>FAD</name>
        <dbReference type="ChEBI" id="CHEBI:57692"/>
    </ligand>
</feature>
<evidence type="ECO:0000256" key="3">
    <source>
        <dbReference type="ARBA" id="ARBA00012804"/>
    </source>
</evidence>
<evidence type="ECO:0000256" key="4">
    <source>
        <dbReference type="ARBA" id="ARBA00023002"/>
    </source>
</evidence>
<dbReference type="SUPFAM" id="SSF51905">
    <property type="entry name" value="FAD/NAD(P)-binding domain"/>
    <property type="match status" value="1"/>
</dbReference>
<gene>
    <name evidence="8" type="ORF">COHA_003422</name>
</gene>
<name>A0AAD5DVA1_9CHLO</name>
<dbReference type="Gene3D" id="1.10.405.10">
    <property type="entry name" value="Guanine Nucleotide Dissociation Inhibitor, domain 1"/>
    <property type="match status" value="1"/>
</dbReference>
<evidence type="ECO:0000256" key="5">
    <source>
        <dbReference type="ARBA" id="ARBA00048448"/>
    </source>
</evidence>
<feature type="binding site" evidence="6">
    <location>
        <position position="398"/>
    </location>
    <ligand>
        <name>substrate</name>
    </ligand>
</feature>
<protein>
    <recommendedName>
        <fullName evidence="3">monoamine oxidase</fullName>
        <ecNumber evidence="3">1.4.3.4</ecNumber>
    </recommendedName>
</protein>
<evidence type="ECO:0000256" key="1">
    <source>
        <dbReference type="ARBA" id="ARBA00001974"/>
    </source>
</evidence>
<dbReference type="Pfam" id="PF01593">
    <property type="entry name" value="Amino_oxidase"/>
    <property type="match status" value="1"/>
</dbReference>
<accession>A0AAD5DVA1</accession>
<dbReference type="InterPro" id="IPR001613">
    <property type="entry name" value="Flavin_amine_oxidase"/>
</dbReference>
<sequence length="511" mass="56094">MLAADNPHGQDVVTNIPRTTINVDVVVVGSGFAGMTAARNLARKGRKVAVIEAQNDLGGRTQRNFASTRDGKNITCTSTKQCPDGVWWYDRGGQWLGMTDSQDRLYAMAVEYGVKTYTAPQSAGQYRYNMGGGSFVDTGDYLDEEVPSGAKKARMAKAQLAGFAAYQKASNALYDIVDEVKNYLKTPWTYPKVEQWDGMTFQAFIEKQIDDQLGRQLMYWMYCEANGGYTPATISVFEMARILANMLDGGSEEKLFFGGAGQFIGRMADEIKSKGGVILTASPARHIAQDAQAVAVYTDKHAVLGKYAVVAMPPHLSGRITYDPPLPARRAQLTQRFPMGTTVKCLGFFKTPFWREKNGGALAGDNVVALAIEPGKVVNEVFDISPPYPDAPGALAGFLYNDVALTLAEQGPEALERQVLKRWSEMMNDPRIATDSVGFHYVNWPEEQWVGGAYNGFTTPGTWKTWGKAMYKPFGRVYWAGTEYAFKWLGYIDGAIRTGEDAANTISGLLG</sequence>
<dbReference type="Proteomes" id="UP001205105">
    <property type="component" value="Unassembled WGS sequence"/>
</dbReference>
<comment type="similarity">
    <text evidence="2">Belongs to the flavin monoamine oxidase family.</text>
</comment>
<evidence type="ECO:0000313" key="8">
    <source>
        <dbReference type="EMBL" id="KAI7842911.1"/>
    </source>
</evidence>
<dbReference type="Gene3D" id="3.90.660.10">
    <property type="match status" value="1"/>
</dbReference>
<evidence type="ECO:0000313" key="9">
    <source>
        <dbReference type="Proteomes" id="UP001205105"/>
    </source>
</evidence>
<dbReference type="EC" id="1.4.3.4" evidence="3"/>
<comment type="cofactor">
    <cofactor evidence="1">
        <name>FAD</name>
        <dbReference type="ChEBI" id="CHEBI:57692"/>
    </cofactor>
</comment>
<dbReference type="InterPro" id="IPR050703">
    <property type="entry name" value="Flavin_MAO"/>
</dbReference>
<dbReference type="PANTHER" id="PTHR43563:SF1">
    <property type="entry name" value="AMINE OXIDASE [FLAVIN-CONTAINING] B"/>
    <property type="match status" value="1"/>
</dbReference>
<dbReference type="GO" id="GO:0097621">
    <property type="term" value="F:monoamine oxidase activity"/>
    <property type="evidence" value="ECO:0007669"/>
    <property type="project" value="UniProtKB-EC"/>
</dbReference>
<dbReference type="AlphaFoldDB" id="A0AAD5DVA1"/>
<dbReference type="InterPro" id="IPR036188">
    <property type="entry name" value="FAD/NAD-bd_sf"/>
</dbReference>
<dbReference type="PANTHER" id="PTHR43563">
    <property type="entry name" value="AMINE OXIDASE"/>
    <property type="match status" value="1"/>
</dbReference>
<comment type="caution">
    <text evidence="8">The sequence shown here is derived from an EMBL/GenBank/DDBJ whole genome shotgun (WGS) entry which is preliminary data.</text>
</comment>
<keyword evidence="9" id="KW-1185">Reference proteome</keyword>
<keyword evidence="4" id="KW-0560">Oxidoreductase</keyword>
<proteinExistence type="inferred from homology"/>